<proteinExistence type="predicted"/>
<protein>
    <recommendedName>
        <fullName evidence="4">FXSXX-COOH protein</fullName>
    </recommendedName>
</protein>
<evidence type="ECO:0000256" key="1">
    <source>
        <dbReference type="SAM" id="MobiDB-lite"/>
    </source>
</evidence>
<accession>A0ABN0YH71</accession>
<name>A0ABN0YH71_9ACTN</name>
<dbReference type="Proteomes" id="UP001500879">
    <property type="component" value="Unassembled WGS sequence"/>
</dbReference>
<evidence type="ECO:0008006" key="4">
    <source>
        <dbReference type="Google" id="ProtNLM"/>
    </source>
</evidence>
<feature type="region of interest" description="Disordered" evidence="1">
    <location>
        <begin position="39"/>
        <end position="64"/>
    </location>
</feature>
<sequence>MQLAPSLGSRFLSVQTHSKMPKDPVSGQLLADSLKAVAPSSLSRADTTPVALSQHRPVNHDSSE</sequence>
<evidence type="ECO:0000313" key="2">
    <source>
        <dbReference type="EMBL" id="GAA0395448.1"/>
    </source>
</evidence>
<reference evidence="2 3" key="1">
    <citation type="journal article" date="2019" name="Int. J. Syst. Evol. Microbiol.">
        <title>The Global Catalogue of Microorganisms (GCM) 10K type strain sequencing project: providing services to taxonomists for standard genome sequencing and annotation.</title>
        <authorList>
            <consortium name="The Broad Institute Genomics Platform"/>
            <consortium name="The Broad Institute Genome Sequencing Center for Infectious Disease"/>
            <person name="Wu L."/>
            <person name="Ma J."/>
        </authorList>
    </citation>
    <scope>NUCLEOTIDE SEQUENCE [LARGE SCALE GENOMIC DNA]</scope>
    <source>
        <strain evidence="2 3">JCM 4788</strain>
    </source>
</reference>
<organism evidence="2 3">
    <name type="scientific">Streptomyces luteireticuli</name>
    <dbReference type="NCBI Taxonomy" id="173858"/>
    <lineage>
        <taxon>Bacteria</taxon>
        <taxon>Bacillati</taxon>
        <taxon>Actinomycetota</taxon>
        <taxon>Actinomycetes</taxon>
        <taxon>Kitasatosporales</taxon>
        <taxon>Streptomycetaceae</taxon>
        <taxon>Streptomyces</taxon>
    </lineage>
</organism>
<gene>
    <name evidence="2" type="ORF">GCM10010357_15580</name>
</gene>
<feature type="region of interest" description="Disordered" evidence="1">
    <location>
        <begin position="1"/>
        <end position="27"/>
    </location>
</feature>
<comment type="caution">
    <text evidence="2">The sequence shown here is derived from an EMBL/GenBank/DDBJ whole genome shotgun (WGS) entry which is preliminary data.</text>
</comment>
<dbReference type="EMBL" id="BAAABX010000015">
    <property type="protein sequence ID" value="GAA0395448.1"/>
    <property type="molecule type" value="Genomic_DNA"/>
</dbReference>
<keyword evidence="3" id="KW-1185">Reference proteome</keyword>
<evidence type="ECO:0000313" key="3">
    <source>
        <dbReference type="Proteomes" id="UP001500879"/>
    </source>
</evidence>